<protein>
    <recommendedName>
        <fullName evidence="3">Tle cognate immunity protein 4 C-terminal domain-containing protein</fullName>
    </recommendedName>
</protein>
<reference evidence="1 2" key="1">
    <citation type="submission" date="2014-07" db="EMBL/GenBank/DDBJ databases">
        <title>Draft genome sequence of Thalassospira profundimaris S25-3-2.</title>
        <authorList>
            <person name="Lai Q."/>
            <person name="Shao Z."/>
        </authorList>
    </citation>
    <scope>NUCLEOTIDE SEQUENCE [LARGE SCALE GENOMIC DNA]</scope>
    <source>
        <strain evidence="1 2">S25-3-2</strain>
    </source>
</reference>
<evidence type="ECO:0000313" key="1">
    <source>
        <dbReference type="EMBL" id="RCK41438.1"/>
    </source>
</evidence>
<accession>A0A367WJ35</accession>
<sequence>MFEKLVLHSRKVLMLVLCTLVMACKQEADVDTINIDDVKVDTSDWRDYCVGYHSLKIPPGLKPSFHPATNIDWQYPHIERNFQGSALDYIHGHERFGEAVFSTRVNGWDFVVAKEQRSRRISDNSLVFFGAKKVADDVLSFSQDASVSIVGDGSDPKYRTFYENLNAEPATEKNKSTGFCYDGYVFSGYNPRHLYDFTVDILSGSEKGRHGFELVLSQKMESPKSDDRPLAPVGDINMFPNIIQSEQEDITGGRGYRGSMTHIWDAQDGADRHWIKALFMGPKKNVKTPLIAIETIGDIRARNWEHDKKEFLGFLGNIKPN</sequence>
<evidence type="ECO:0000313" key="2">
    <source>
        <dbReference type="Proteomes" id="UP000252517"/>
    </source>
</evidence>
<organism evidence="1 2">
    <name type="scientific">Thalassospira profundimaris</name>
    <dbReference type="NCBI Taxonomy" id="502049"/>
    <lineage>
        <taxon>Bacteria</taxon>
        <taxon>Pseudomonadati</taxon>
        <taxon>Pseudomonadota</taxon>
        <taxon>Alphaproteobacteria</taxon>
        <taxon>Rhodospirillales</taxon>
        <taxon>Thalassospiraceae</taxon>
        <taxon>Thalassospira</taxon>
    </lineage>
</organism>
<dbReference type="EMBL" id="JPWH01000034">
    <property type="protein sequence ID" value="RCK41438.1"/>
    <property type="molecule type" value="Genomic_DNA"/>
</dbReference>
<name>A0A367WJ35_9PROT</name>
<evidence type="ECO:0008006" key="3">
    <source>
        <dbReference type="Google" id="ProtNLM"/>
    </source>
</evidence>
<proteinExistence type="predicted"/>
<dbReference type="PROSITE" id="PS51257">
    <property type="entry name" value="PROKAR_LIPOPROTEIN"/>
    <property type="match status" value="1"/>
</dbReference>
<gene>
    <name evidence="1" type="ORF">TH25_23720</name>
</gene>
<comment type="caution">
    <text evidence="1">The sequence shown here is derived from an EMBL/GenBank/DDBJ whole genome shotgun (WGS) entry which is preliminary data.</text>
</comment>
<dbReference type="OrthoDB" id="7363884at2"/>
<dbReference type="Proteomes" id="UP000252517">
    <property type="component" value="Unassembled WGS sequence"/>
</dbReference>
<dbReference type="RefSeq" id="WP_114090564.1">
    <property type="nucleotide sequence ID" value="NZ_JPWH01000034.1"/>
</dbReference>
<dbReference type="AlphaFoldDB" id="A0A367WJ35"/>